<accession>X0RQ76</accession>
<reference evidence="1" key="1">
    <citation type="journal article" date="2014" name="Front. Microbiol.">
        <title>High frequency of phylogenetically diverse reductive dehalogenase-homologous genes in deep subseafloor sedimentary metagenomes.</title>
        <authorList>
            <person name="Kawai M."/>
            <person name="Futagami T."/>
            <person name="Toyoda A."/>
            <person name="Takaki Y."/>
            <person name="Nishi S."/>
            <person name="Hori S."/>
            <person name="Arai W."/>
            <person name="Tsubouchi T."/>
            <person name="Morono Y."/>
            <person name="Uchiyama I."/>
            <person name="Ito T."/>
            <person name="Fujiyama A."/>
            <person name="Inagaki F."/>
            <person name="Takami H."/>
        </authorList>
    </citation>
    <scope>NUCLEOTIDE SEQUENCE</scope>
    <source>
        <strain evidence="1">Expedition CK06-06</strain>
    </source>
</reference>
<gene>
    <name evidence="1" type="ORF">S01H1_10339</name>
</gene>
<name>X0RQ76_9ZZZZ</name>
<evidence type="ECO:0000313" key="1">
    <source>
        <dbReference type="EMBL" id="GAF70938.1"/>
    </source>
</evidence>
<dbReference type="AlphaFoldDB" id="X0RQ76"/>
<proteinExistence type="predicted"/>
<sequence length="66" mass="7520">MRLIKCFETSDMPNDVATLANDILEGQDSAVFWVECEMPSEENVVAWFIKNGAKRGEKVLIERGTW</sequence>
<protein>
    <submittedName>
        <fullName evidence="1">Uncharacterized protein</fullName>
    </submittedName>
</protein>
<organism evidence="1">
    <name type="scientific">marine sediment metagenome</name>
    <dbReference type="NCBI Taxonomy" id="412755"/>
    <lineage>
        <taxon>unclassified sequences</taxon>
        <taxon>metagenomes</taxon>
        <taxon>ecological metagenomes</taxon>
    </lineage>
</organism>
<comment type="caution">
    <text evidence="1">The sequence shown here is derived from an EMBL/GenBank/DDBJ whole genome shotgun (WGS) entry which is preliminary data.</text>
</comment>
<dbReference type="EMBL" id="BARS01005281">
    <property type="protein sequence ID" value="GAF70938.1"/>
    <property type="molecule type" value="Genomic_DNA"/>
</dbReference>